<dbReference type="RefSeq" id="WP_211530960.1">
    <property type="nucleotide sequence ID" value="NZ_JWHL01000010.1"/>
</dbReference>
<proteinExistence type="predicted"/>
<dbReference type="Proteomes" id="UP000730161">
    <property type="component" value="Unassembled WGS sequence"/>
</dbReference>
<evidence type="ECO:0000313" key="2">
    <source>
        <dbReference type="EMBL" id="MBR1369264.1"/>
    </source>
</evidence>
<accession>A0A8J8B5P3</accession>
<name>A0A8J8B5P3_9EURY</name>
<keyword evidence="3" id="KW-1185">Reference proteome</keyword>
<gene>
    <name evidence="2" type="ORF">RJ53_07045</name>
</gene>
<evidence type="ECO:0000313" key="3">
    <source>
        <dbReference type="Proteomes" id="UP000730161"/>
    </source>
</evidence>
<sequence>MAYLPFRKPCYIIQSPSAGATRQEYILPLPLSSPLSTKPLSSHPEEGGLSHRVAAEEMMMDFFGWMDSRMKMLGWKDMALVKISVMGFTLMIAKLYAPVLRLRWYWYALIFVGAAIPPMLKIFRPR</sequence>
<feature type="transmembrane region" description="Helical" evidence="1">
    <location>
        <begin position="79"/>
        <end position="98"/>
    </location>
</feature>
<keyword evidence="1" id="KW-0472">Membrane</keyword>
<comment type="caution">
    <text evidence="2">The sequence shown here is derived from an EMBL/GenBank/DDBJ whole genome shotgun (WGS) entry which is preliminary data.</text>
</comment>
<keyword evidence="1" id="KW-1133">Transmembrane helix</keyword>
<dbReference type="AlphaFoldDB" id="A0A8J8B5P3"/>
<feature type="transmembrane region" description="Helical" evidence="1">
    <location>
        <begin position="104"/>
        <end position="123"/>
    </location>
</feature>
<keyword evidence="1" id="KW-0812">Transmembrane</keyword>
<reference evidence="2" key="1">
    <citation type="submission" date="2014-12" db="EMBL/GenBank/DDBJ databases">
        <authorList>
            <person name="Huang H.-H."/>
            <person name="Chen S.-C."/>
            <person name="Lai M.-C."/>
        </authorList>
    </citation>
    <scope>NUCLEOTIDE SEQUENCE</scope>
    <source>
        <strain evidence="2">K1F9705b</strain>
    </source>
</reference>
<protein>
    <submittedName>
        <fullName evidence="2">Uncharacterized protein</fullName>
    </submittedName>
</protein>
<evidence type="ECO:0000256" key="1">
    <source>
        <dbReference type="SAM" id="Phobius"/>
    </source>
</evidence>
<dbReference type="EMBL" id="JWHL01000010">
    <property type="protein sequence ID" value="MBR1369264.1"/>
    <property type="molecule type" value="Genomic_DNA"/>
</dbReference>
<organism evidence="2 3">
    <name type="scientific">Methanocalculus chunghsingensis</name>
    <dbReference type="NCBI Taxonomy" id="156457"/>
    <lineage>
        <taxon>Archaea</taxon>
        <taxon>Methanobacteriati</taxon>
        <taxon>Methanobacteriota</taxon>
        <taxon>Stenosarchaea group</taxon>
        <taxon>Methanomicrobia</taxon>
        <taxon>Methanomicrobiales</taxon>
        <taxon>Methanocalculaceae</taxon>
        <taxon>Methanocalculus</taxon>
    </lineage>
</organism>